<evidence type="ECO:0000313" key="1">
    <source>
        <dbReference type="EMBL" id="OQD70540.1"/>
    </source>
</evidence>
<accession>A0A1V6P0T6</accession>
<protein>
    <submittedName>
        <fullName evidence="1">Uncharacterized protein</fullName>
    </submittedName>
</protein>
<feature type="non-terminal residue" evidence="1">
    <location>
        <position position="114"/>
    </location>
</feature>
<dbReference type="Proteomes" id="UP000191672">
    <property type="component" value="Unassembled WGS sequence"/>
</dbReference>
<organism evidence="1 2">
    <name type="scientific">Penicillium antarcticum</name>
    <dbReference type="NCBI Taxonomy" id="416450"/>
    <lineage>
        <taxon>Eukaryota</taxon>
        <taxon>Fungi</taxon>
        <taxon>Dikarya</taxon>
        <taxon>Ascomycota</taxon>
        <taxon>Pezizomycotina</taxon>
        <taxon>Eurotiomycetes</taxon>
        <taxon>Eurotiomycetidae</taxon>
        <taxon>Eurotiales</taxon>
        <taxon>Aspergillaceae</taxon>
        <taxon>Penicillium</taxon>
    </lineage>
</organism>
<sequence>MAYKPILTQQPIANHKTKADAPSRLPLTAFTRTAEPQALAVCTKRSPNTTVQFLVTRELVTRLCRLANLPVHPAWLLEATAGEWDWMRHSILVTVLPERIGRDLVGRRPQIPMT</sequence>
<dbReference type="EMBL" id="MDYN01000257">
    <property type="protein sequence ID" value="OQD70540.1"/>
    <property type="molecule type" value="Genomic_DNA"/>
</dbReference>
<dbReference type="AlphaFoldDB" id="A0A1V6P0T6"/>
<keyword evidence="2" id="KW-1185">Reference proteome</keyword>
<proteinExistence type="predicted"/>
<reference evidence="2" key="1">
    <citation type="journal article" date="2017" name="Nat. Microbiol.">
        <title>Global analysis of biosynthetic gene clusters reveals vast potential of secondary metabolite production in Penicillium species.</title>
        <authorList>
            <person name="Nielsen J.C."/>
            <person name="Grijseels S."/>
            <person name="Prigent S."/>
            <person name="Ji B."/>
            <person name="Dainat J."/>
            <person name="Nielsen K.F."/>
            <person name="Frisvad J.C."/>
            <person name="Workman M."/>
            <person name="Nielsen J."/>
        </authorList>
    </citation>
    <scope>NUCLEOTIDE SEQUENCE [LARGE SCALE GENOMIC DNA]</scope>
    <source>
        <strain evidence="2">IBT 31811</strain>
    </source>
</reference>
<name>A0A1V6P0T6_9EURO</name>
<evidence type="ECO:0000313" key="2">
    <source>
        <dbReference type="Proteomes" id="UP000191672"/>
    </source>
</evidence>
<comment type="caution">
    <text evidence="1">The sequence shown here is derived from an EMBL/GenBank/DDBJ whole genome shotgun (WGS) entry which is preliminary data.</text>
</comment>
<gene>
    <name evidence="1" type="ORF">PENANT_c257G08654</name>
</gene>